<dbReference type="RefSeq" id="WP_189285766.1">
    <property type="nucleotide sequence ID" value="NZ_BMPW01000021.1"/>
</dbReference>
<comment type="caution">
    <text evidence="3">The sequence shown here is derived from an EMBL/GenBank/DDBJ whole genome shotgun (WGS) entry which is preliminary data.</text>
</comment>
<evidence type="ECO:0000259" key="1">
    <source>
        <dbReference type="PROSITE" id="PS51736"/>
    </source>
</evidence>
<dbReference type="EMBL" id="JACHXF010000018">
    <property type="protein sequence ID" value="MBB3099363.1"/>
    <property type="molecule type" value="Genomic_DNA"/>
</dbReference>
<dbReference type="PANTHER" id="PTHR30461:SF23">
    <property type="entry name" value="DNA RECOMBINASE-RELATED"/>
    <property type="match status" value="1"/>
</dbReference>
<proteinExistence type="predicted"/>
<dbReference type="PROSITE" id="PS51736">
    <property type="entry name" value="RECOMBINASES_3"/>
    <property type="match status" value="1"/>
</dbReference>
<dbReference type="SUPFAM" id="SSF53041">
    <property type="entry name" value="Resolvase-like"/>
    <property type="match status" value="1"/>
</dbReference>
<dbReference type="AlphaFoldDB" id="A0A7W5AN60"/>
<dbReference type="InterPro" id="IPR038109">
    <property type="entry name" value="DNA_bind_recomb_sf"/>
</dbReference>
<dbReference type="Proteomes" id="UP000590749">
    <property type="component" value="Unassembled WGS sequence"/>
</dbReference>
<evidence type="ECO:0000313" key="4">
    <source>
        <dbReference type="Proteomes" id="UP000590749"/>
    </source>
</evidence>
<evidence type="ECO:0000313" key="3">
    <source>
        <dbReference type="EMBL" id="MBB3099363.1"/>
    </source>
</evidence>
<evidence type="ECO:0000259" key="2">
    <source>
        <dbReference type="PROSITE" id="PS51737"/>
    </source>
</evidence>
<feature type="domain" description="Resolvase/invertase-type recombinase catalytic" evidence="1">
    <location>
        <begin position="14"/>
        <end position="162"/>
    </location>
</feature>
<dbReference type="CDD" id="cd00338">
    <property type="entry name" value="Ser_Recombinase"/>
    <property type="match status" value="1"/>
</dbReference>
<reference evidence="3 4" key="1">
    <citation type="submission" date="2020-08" db="EMBL/GenBank/DDBJ databases">
        <title>Genomic Encyclopedia of Type Strains, Phase III (KMG-III): the genomes of soil and plant-associated and newly described type strains.</title>
        <authorList>
            <person name="Whitman W."/>
        </authorList>
    </citation>
    <scope>NUCLEOTIDE SEQUENCE [LARGE SCALE GENOMIC DNA]</scope>
    <source>
        <strain evidence="3 4">CECT 3287</strain>
    </source>
</reference>
<dbReference type="Pfam" id="PF00239">
    <property type="entry name" value="Resolvase"/>
    <property type="match status" value="1"/>
</dbReference>
<organism evidence="3 4">
    <name type="scientific">Actinoplanes campanulatus</name>
    <dbReference type="NCBI Taxonomy" id="113559"/>
    <lineage>
        <taxon>Bacteria</taxon>
        <taxon>Bacillati</taxon>
        <taxon>Actinomycetota</taxon>
        <taxon>Actinomycetes</taxon>
        <taxon>Micromonosporales</taxon>
        <taxon>Micromonosporaceae</taxon>
        <taxon>Actinoplanes</taxon>
    </lineage>
</organism>
<feature type="domain" description="Recombinase" evidence="2">
    <location>
        <begin position="165"/>
        <end position="290"/>
    </location>
</feature>
<sequence>MRIGQPGMQAAIPRVIIYLRMSLDKTGEGAGLERQEQACRALCLARGWEVVAVVEDTVSATDWRLADRAGWSQVVTAIEAGEADLVVAWHLDRVTRDMRDLEALIELAIDKGIGLATATGDIDLTTDVGRMVARILAAVATAEGERKAERQILASDQRVARGKPNWIRRPFGFNKDGTHVPDEAAAIKQAYYDLVKGKALTAIAADWNEKGFRTSAPSEEEARPRAPRQRAYNPTGLWGNVAVRLLLRNPRNMGMITLYGEIMGKGSWKPIIDEATFLKVDKLLADRQRPESLKGKLANLLSGIAECGVCGGPVQATKRNDEPLYTCKGNKWKPEEGRGHTSLPLDYAEGLVLRRLVEQMKRTNRVSFHPMPTGVDVSPLEARERAIDKRLNELIVEEVTGKITRQQLHAGTAELRHELAGIQMEIARAGSFGPVKTIDIEAAYEEFGALDLGEQRGILSDAFQFIRLIQRGRGRPRAGEPIWKPEHLETEFTPEWQRVFEPKA</sequence>
<protein>
    <submittedName>
        <fullName evidence="3">DNA invertase Pin-like site-specific DNA recombinase</fullName>
    </submittedName>
</protein>
<dbReference type="PANTHER" id="PTHR30461">
    <property type="entry name" value="DNA-INVERTASE FROM LAMBDOID PROPHAGE"/>
    <property type="match status" value="1"/>
</dbReference>
<dbReference type="InterPro" id="IPR006119">
    <property type="entry name" value="Resolv_N"/>
</dbReference>
<dbReference type="InterPro" id="IPR025827">
    <property type="entry name" value="Zn_ribbon_recom_dom"/>
</dbReference>
<gene>
    <name evidence="3" type="ORF">FHR83_007069</name>
</gene>
<accession>A0A7W5AN60</accession>
<dbReference type="Pfam" id="PF07508">
    <property type="entry name" value="Recombinase"/>
    <property type="match status" value="1"/>
</dbReference>
<dbReference type="Gene3D" id="3.40.50.1390">
    <property type="entry name" value="Resolvase, N-terminal catalytic domain"/>
    <property type="match status" value="1"/>
</dbReference>
<dbReference type="PROSITE" id="PS51737">
    <property type="entry name" value="RECOMBINASE_DNA_BIND"/>
    <property type="match status" value="1"/>
</dbReference>
<name>A0A7W5AN60_9ACTN</name>
<dbReference type="GO" id="GO:0000150">
    <property type="term" value="F:DNA strand exchange activity"/>
    <property type="evidence" value="ECO:0007669"/>
    <property type="project" value="InterPro"/>
</dbReference>
<keyword evidence="4" id="KW-1185">Reference proteome</keyword>
<dbReference type="GO" id="GO:0003677">
    <property type="term" value="F:DNA binding"/>
    <property type="evidence" value="ECO:0007669"/>
    <property type="project" value="InterPro"/>
</dbReference>
<dbReference type="InterPro" id="IPR050639">
    <property type="entry name" value="SSR_resolvase"/>
</dbReference>
<dbReference type="InterPro" id="IPR011109">
    <property type="entry name" value="DNA_bind_recombinase_dom"/>
</dbReference>
<dbReference type="Gene3D" id="3.90.1750.20">
    <property type="entry name" value="Putative Large Serine Recombinase, Chain B, Domain 2"/>
    <property type="match status" value="1"/>
</dbReference>
<dbReference type="Pfam" id="PF13408">
    <property type="entry name" value="Zn_ribbon_recom"/>
    <property type="match status" value="1"/>
</dbReference>
<dbReference type="InterPro" id="IPR036162">
    <property type="entry name" value="Resolvase-like_N_sf"/>
</dbReference>
<dbReference type="SMART" id="SM00857">
    <property type="entry name" value="Resolvase"/>
    <property type="match status" value="1"/>
</dbReference>